<feature type="transmembrane region" description="Helical" evidence="6">
    <location>
        <begin position="48"/>
        <end position="69"/>
    </location>
</feature>
<dbReference type="InterPro" id="IPR036259">
    <property type="entry name" value="MFS_trans_sf"/>
</dbReference>
<reference evidence="8" key="1">
    <citation type="journal article" date="2019" name="Int. J. Syst. Evol. Microbiol.">
        <title>The Global Catalogue of Microorganisms (GCM) 10K type strain sequencing project: providing services to taxonomists for standard genome sequencing and annotation.</title>
        <authorList>
            <consortium name="The Broad Institute Genomics Platform"/>
            <consortium name="The Broad Institute Genome Sequencing Center for Infectious Disease"/>
            <person name="Wu L."/>
            <person name="Ma J."/>
        </authorList>
    </citation>
    <scope>NUCLEOTIDE SEQUENCE [LARGE SCALE GENOMIC DNA]</scope>
    <source>
        <strain evidence="8">KCTC 12848</strain>
    </source>
</reference>
<dbReference type="PANTHER" id="PTHR23513:SF6">
    <property type="entry name" value="MAJOR FACILITATOR SUPERFAMILY ASSOCIATED DOMAIN-CONTAINING PROTEIN"/>
    <property type="match status" value="1"/>
</dbReference>
<comment type="caution">
    <text evidence="7">The sequence shown here is derived from an EMBL/GenBank/DDBJ whole genome shotgun (WGS) entry which is preliminary data.</text>
</comment>
<dbReference type="CDD" id="cd06173">
    <property type="entry name" value="MFS_MefA_like"/>
    <property type="match status" value="1"/>
</dbReference>
<gene>
    <name evidence="7" type="ORF">ACFPFM_43190</name>
</gene>
<accession>A0ABV9YD73</accession>
<comment type="subcellular location">
    <subcellularLocation>
        <location evidence="1">Cell membrane</location>
        <topology evidence="1">Multi-pass membrane protein</topology>
    </subcellularLocation>
</comment>
<feature type="transmembrane region" description="Helical" evidence="6">
    <location>
        <begin position="384"/>
        <end position="402"/>
    </location>
</feature>
<sequence>MSLNSELRRTGFFRLWAAESTSLIGSQVTLFALPLVAVLTLDAGAWEMGLLAAAGSLAVLFFGLSAGVWADQYERRNVMRLANLVRAVTLLLVPVLYWLDSLSVWVLFAVAFVVGAMTLLFESALSSYVPRLVGRSSLTQANSWLQGTEAVGEVGGPGVAGLLVQVLGAPVTILVDSITYLVSTATLSTLPKAPPKEVAPEDRTGHFRAALRGVSLVWRNDILRPLALSAAHFNLFTAMFFAVYVLYVVKVLGFSPLLLGVCTALGGVGGLAASTLVGPISRRTGLGRMLIACYALPGAAGLLVPAAEGASTWVAVALVGGSSLFWSFCVVLLLVSGMTIRQALVDDAYLGRTTATFRFLTWGVEPIGAIAGGALAAGPLGMRATLVVASAGIALSTTWTALSGVRRFHRVPEHDESDRPDAEVSR</sequence>
<dbReference type="PANTHER" id="PTHR23513">
    <property type="entry name" value="INTEGRAL MEMBRANE EFFLUX PROTEIN-RELATED"/>
    <property type="match status" value="1"/>
</dbReference>
<dbReference type="Gene3D" id="1.20.1250.20">
    <property type="entry name" value="MFS general substrate transporter like domains"/>
    <property type="match status" value="1"/>
</dbReference>
<feature type="transmembrane region" description="Helical" evidence="6">
    <location>
        <begin position="313"/>
        <end position="335"/>
    </location>
</feature>
<dbReference type="InterPro" id="IPR011701">
    <property type="entry name" value="MFS"/>
</dbReference>
<evidence type="ECO:0000256" key="1">
    <source>
        <dbReference type="ARBA" id="ARBA00004651"/>
    </source>
</evidence>
<feature type="transmembrane region" description="Helical" evidence="6">
    <location>
        <begin position="253"/>
        <end position="277"/>
    </location>
</feature>
<keyword evidence="4 6" id="KW-1133">Transmembrane helix</keyword>
<keyword evidence="8" id="KW-1185">Reference proteome</keyword>
<evidence type="ECO:0000313" key="8">
    <source>
        <dbReference type="Proteomes" id="UP001595833"/>
    </source>
</evidence>
<feature type="transmembrane region" description="Helical" evidence="6">
    <location>
        <begin position="356"/>
        <end position="378"/>
    </location>
</feature>
<dbReference type="Proteomes" id="UP001595833">
    <property type="component" value="Unassembled WGS sequence"/>
</dbReference>
<evidence type="ECO:0000256" key="4">
    <source>
        <dbReference type="ARBA" id="ARBA00022989"/>
    </source>
</evidence>
<evidence type="ECO:0000313" key="7">
    <source>
        <dbReference type="EMBL" id="MFC5060556.1"/>
    </source>
</evidence>
<dbReference type="EMBL" id="JBHSJB010000053">
    <property type="protein sequence ID" value="MFC5060556.1"/>
    <property type="molecule type" value="Genomic_DNA"/>
</dbReference>
<evidence type="ECO:0000256" key="3">
    <source>
        <dbReference type="ARBA" id="ARBA00022692"/>
    </source>
</evidence>
<organism evidence="7 8">
    <name type="scientific">Saccharothrix xinjiangensis</name>
    <dbReference type="NCBI Taxonomy" id="204798"/>
    <lineage>
        <taxon>Bacteria</taxon>
        <taxon>Bacillati</taxon>
        <taxon>Actinomycetota</taxon>
        <taxon>Actinomycetes</taxon>
        <taxon>Pseudonocardiales</taxon>
        <taxon>Pseudonocardiaceae</taxon>
        <taxon>Saccharothrix</taxon>
    </lineage>
</organism>
<evidence type="ECO:0000256" key="6">
    <source>
        <dbReference type="SAM" id="Phobius"/>
    </source>
</evidence>
<feature type="transmembrane region" description="Helical" evidence="6">
    <location>
        <begin position="81"/>
        <end position="99"/>
    </location>
</feature>
<keyword evidence="2" id="KW-1003">Cell membrane</keyword>
<name>A0ABV9YD73_9PSEU</name>
<proteinExistence type="predicted"/>
<feature type="transmembrane region" description="Helical" evidence="6">
    <location>
        <begin position="12"/>
        <end position="36"/>
    </location>
</feature>
<evidence type="ECO:0000256" key="5">
    <source>
        <dbReference type="ARBA" id="ARBA00023136"/>
    </source>
</evidence>
<dbReference type="RefSeq" id="WP_344037528.1">
    <property type="nucleotide sequence ID" value="NZ_BAAAKE010000007.1"/>
</dbReference>
<keyword evidence="5 6" id="KW-0472">Membrane</keyword>
<feature type="transmembrane region" description="Helical" evidence="6">
    <location>
        <begin position="105"/>
        <end position="125"/>
    </location>
</feature>
<keyword evidence="3 6" id="KW-0812">Transmembrane</keyword>
<feature type="transmembrane region" description="Helical" evidence="6">
    <location>
        <begin position="226"/>
        <end position="247"/>
    </location>
</feature>
<dbReference type="Pfam" id="PF07690">
    <property type="entry name" value="MFS_1"/>
    <property type="match status" value="1"/>
</dbReference>
<evidence type="ECO:0000256" key="2">
    <source>
        <dbReference type="ARBA" id="ARBA00022475"/>
    </source>
</evidence>
<dbReference type="SUPFAM" id="SSF103473">
    <property type="entry name" value="MFS general substrate transporter"/>
    <property type="match status" value="1"/>
</dbReference>
<feature type="transmembrane region" description="Helical" evidence="6">
    <location>
        <begin position="289"/>
        <end position="307"/>
    </location>
</feature>
<protein>
    <submittedName>
        <fullName evidence="7">MFS transporter</fullName>
    </submittedName>
</protein>